<dbReference type="Pfam" id="PF00098">
    <property type="entry name" value="zf-CCHC"/>
    <property type="match status" value="1"/>
</dbReference>
<dbReference type="Gene3D" id="4.10.60.10">
    <property type="entry name" value="Zinc finger, CCHC-type"/>
    <property type="match status" value="2"/>
</dbReference>
<sequence>MGKLKQSTKINGFVCTLIEDTNEIDKEDIAKLDKSKNQRDFDTKKAKKLRLNRKPFPKPSKSNKSKNSTLVNLPRNVETKIYKFKKSLQKKNLDAETIRQLVRRKRRDEENKYHKSLKHICFKCRKPGHLVMNCPSQSADDQINICYFCGSSEHNLSKCETYKQARQSSKNEAIDLPFVKCFICHEKGHLTRNCSKNDKGAFPLGGKCRQCGVEIDEYSMEQVPKSKVNISNCKIVEF</sequence>
<dbReference type="OrthoDB" id="3863715at2759"/>
<accession>A0A132A501</accession>
<gene>
    <name evidence="3" type="ORF">QR98_0045060</name>
</gene>
<dbReference type="PANTHER" id="PTHR46242">
    <property type="entry name" value="ZINC FINGER CCHC DOMAIN-CONTAINING PROTEIN 9 ZCCHC9"/>
    <property type="match status" value="1"/>
</dbReference>
<dbReference type="InterPro" id="IPR036875">
    <property type="entry name" value="Znf_CCHC_sf"/>
</dbReference>
<feature type="domain" description="CCHC-type" evidence="2">
    <location>
        <begin position="180"/>
        <end position="196"/>
    </location>
</feature>
<reference evidence="3 4" key="1">
    <citation type="journal article" date="2015" name="Parasit. Vectors">
        <title>Draft genome of the scabies mite.</title>
        <authorList>
            <person name="Rider S.D.Jr."/>
            <person name="Morgan M.S."/>
            <person name="Arlian L.G."/>
        </authorList>
    </citation>
    <scope>NUCLEOTIDE SEQUENCE [LARGE SCALE GENOMIC DNA]</scope>
    <source>
        <strain evidence="3">Arlian Lab</strain>
    </source>
</reference>
<dbReference type="PROSITE" id="PS50158">
    <property type="entry name" value="ZF_CCHC"/>
    <property type="match status" value="2"/>
</dbReference>
<dbReference type="GO" id="GO:0008270">
    <property type="term" value="F:zinc ion binding"/>
    <property type="evidence" value="ECO:0007669"/>
    <property type="project" value="InterPro"/>
</dbReference>
<organism evidence="3 4">
    <name type="scientific">Sarcoptes scabiei</name>
    <name type="common">Itch mite</name>
    <name type="synonym">Acarus scabiei</name>
    <dbReference type="NCBI Taxonomy" id="52283"/>
    <lineage>
        <taxon>Eukaryota</taxon>
        <taxon>Metazoa</taxon>
        <taxon>Ecdysozoa</taxon>
        <taxon>Arthropoda</taxon>
        <taxon>Chelicerata</taxon>
        <taxon>Arachnida</taxon>
        <taxon>Acari</taxon>
        <taxon>Acariformes</taxon>
        <taxon>Sarcoptiformes</taxon>
        <taxon>Astigmata</taxon>
        <taxon>Psoroptidia</taxon>
        <taxon>Sarcoptoidea</taxon>
        <taxon>Sarcoptidae</taxon>
        <taxon>Sarcoptinae</taxon>
        <taxon>Sarcoptes</taxon>
    </lineage>
</organism>
<evidence type="ECO:0000313" key="3">
    <source>
        <dbReference type="EMBL" id="KPM06033.1"/>
    </source>
</evidence>
<evidence type="ECO:0000313" key="4">
    <source>
        <dbReference type="Proteomes" id="UP000616769"/>
    </source>
</evidence>
<feature type="domain" description="CCHC-type" evidence="2">
    <location>
        <begin position="121"/>
        <end position="136"/>
    </location>
</feature>
<dbReference type="AlphaFoldDB" id="A0A132A501"/>
<comment type="caution">
    <text evidence="3">The sequence shown here is derived from an EMBL/GenBank/DDBJ whole genome shotgun (WGS) entry which is preliminary data.</text>
</comment>
<dbReference type="VEuPathDB" id="VectorBase:SSCA002764"/>
<evidence type="ECO:0000259" key="2">
    <source>
        <dbReference type="PROSITE" id="PS50158"/>
    </source>
</evidence>
<dbReference type="EMBL" id="JXLN01010633">
    <property type="protein sequence ID" value="KPM06033.1"/>
    <property type="molecule type" value="Genomic_DNA"/>
</dbReference>
<name>A0A132A501_SARSC</name>
<dbReference type="GO" id="GO:0003676">
    <property type="term" value="F:nucleic acid binding"/>
    <property type="evidence" value="ECO:0007669"/>
    <property type="project" value="InterPro"/>
</dbReference>
<dbReference type="PANTHER" id="PTHR46242:SF1">
    <property type="entry name" value="ZINC FINGER CCHC DOMAIN-CONTAINING PROTEIN 9"/>
    <property type="match status" value="1"/>
</dbReference>
<dbReference type="GO" id="GO:0005730">
    <property type="term" value="C:nucleolus"/>
    <property type="evidence" value="ECO:0007669"/>
    <property type="project" value="TreeGrafter"/>
</dbReference>
<dbReference type="Proteomes" id="UP000616769">
    <property type="component" value="Unassembled WGS sequence"/>
</dbReference>
<proteinExistence type="predicted"/>
<feature type="compositionally biased region" description="Basic and acidic residues" evidence="1">
    <location>
        <begin position="34"/>
        <end position="44"/>
    </location>
</feature>
<dbReference type="SUPFAM" id="SSF57756">
    <property type="entry name" value="Retrovirus zinc finger-like domains"/>
    <property type="match status" value="2"/>
</dbReference>
<feature type="region of interest" description="Disordered" evidence="1">
    <location>
        <begin position="34"/>
        <end position="70"/>
    </location>
</feature>
<feature type="compositionally biased region" description="Basic residues" evidence="1">
    <location>
        <begin position="45"/>
        <end position="64"/>
    </location>
</feature>
<protein>
    <recommendedName>
        <fullName evidence="2">CCHC-type domain-containing protein</fullName>
    </recommendedName>
</protein>
<dbReference type="SMART" id="SM00343">
    <property type="entry name" value="ZnF_C2HC"/>
    <property type="match status" value="3"/>
</dbReference>
<dbReference type="InterPro" id="IPR001878">
    <property type="entry name" value="Znf_CCHC"/>
</dbReference>
<dbReference type="InterPro" id="IPR042246">
    <property type="entry name" value="ZCCHC9"/>
</dbReference>
<evidence type="ECO:0000256" key="1">
    <source>
        <dbReference type="SAM" id="MobiDB-lite"/>
    </source>
</evidence>